<sequence length="110" mass="12891">MFLLPVYYSTTPKYKHCLTCNLQETFDLPEDALEYVDVETFEQILEMDDGDPDRDFSRGLVFGFFEQAKSTFDEMDDSMCVKRLPFPAVRSYQAPDKDCRLLSFPRYPVC</sequence>
<protein>
    <submittedName>
        <fullName evidence="1">Uncharacterized protein</fullName>
    </submittedName>
</protein>
<dbReference type="EMBL" id="WIQW01000115">
    <property type="protein sequence ID" value="KAF3082482.1"/>
    <property type="molecule type" value="Genomic_DNA"/>
</dbReference>
<evidence type="ECO:0000313" key="2">
    <source>
        <dbReference type="Proteomes" id="UP000475325"/>
    </source>
</evidence>
<dbReference type="AlphaFoldDB" id="A0A7C8N4T0"/>
<gene>
    <name evidence="1" type="ORF">TWF102_001180</name>
</gene>
<accession>A0A7C8N4T0</accession>
<organism evidence="1 2">
    <name type="scientific">Orbilia oligospora</name>
    <name type="common">Nematode-trapping fungus</name>
    <name type="synonym">Arthrobotrys oligospora</name>
    <dbReference type="NCBI Taxonomy" id="2813651"/>
    <lineage>
        <taxon>Eukaryota</taxon>
        <taxon>Fungi</taxon>
        <taxon>Dikarya</taxon>
        <taxon>Ascomycota</taxon>
        <taxon>Pezizomycotina</taxon>
        <taxon>Orbiliomycetes</taxon>
        <taxon>Orbiliales</taxon>
        <taxon>Orbiliaceae</taxon>
        <taxon>Orbilia</taxon>
    </lineage>
</organism>
<name>A0A7C8N4T0_ORBOL</name>
<dbReference type="SUPFAM" id="SSF47226">
    <property type="entry name" value="Histidine-containing phosphotransfer domain, HPT domain"/>
    <property type="match status" value="1"/>
</dbReference>
<dbReference type="Proteomes" id="UP000475325">
    <property type="component" value="Unassembled WGS sequence"/>
</dbReference>
<proteinExistence type="predicted"/>
<dbReference type="GO" id="GO:0000160">
    <property type="term" value="P:phosphorelay signal transduction system"/>
    <property type="evidence" value="ECO:0007669"/>
    <property type="project" value="InterPro"/>
</dbReference>
<reference evidence="1 2" key="1">
    <citation type="submission" date="2019-06" db="EMBL/GenBank/DDBJ databases">
        <authorList>
            <person name="Palmer J.M."/>
        </authorList>
    </citation>
    <scope>NUCLEOTIDE SEQUENCE [LARGE SCALE GENOMIC DNA]</scope>
    <source>
        <strain evidence="1 2">TWF102</strain>
    </source>
</reference>
<dbReference type="InterPro" id="IPR036641">
    <property type="entry name" value="HPT_dom_sf"/>
</dbReference>
<dbReference type="Gene3D" id="1.20.120.160">
    <property type="entry name" value="HPT domain"/>
    <property type="match status" value="1"/>
</dbReference>
<comment type="caution">
    <text evidence="1">The sequence shown here is derived from an EMBL/GenBank/DDBJ whole genome shotgun (WGS) entry which is preliminary data.</text>
</comment>
<evidence type="ECO:0000313" key="1">
    <source>
        <dbReference type="EMBL" id="KAF3082482.1"/>
    </source>
</evidence>